<dbReference type="GO" id="GO:0005737">
    <property type="term" value="C:cytoplasm"/>
    <property type="evidence" value="ECO:0007669"/>
    <property type="project" value="TreeGrafter"/>
</dbReference>
<sequence>MPGEDVFVGREAALRQLVDELAAAAAGRGRMVTVSGEPGIGKTSLLRRFAELAGAPVLWGSCPEHVAAPPLWPWEQVLRALGARFPQRPVPAPVAELLEGATQQLVEGVNTAGAALRRFDAIVRHLIDASLAAPLVVLLDHLHRADPSSLRLLSHLVESVPASRLLVVVSYQPSEAAPLAETLAALARSGMTRIELGGLSLEDTRTLTGALLHEEISTWTAEGLWARTEGHPFFLRELVKLLTGERRLDQPHTAPVPVPVREVVLRRIARLPPAAAELLCVAAIAGRHFDIEVVAEAASVGIEAALEALDAAVAAGLIMEDQQRLGWFRFTHAFAAETLYETTGRLRRANLHRRIGAAAAGGSAHAGRAAEVARHGVHHPAGAAGTAEQDLHRKEVHQWNP</sequence>
<dbReference type="PANTHER" id="PTHR16305:SF35">
    <property type="entry name" value="TRANSCRIPTIONAL ACTIVATOR DOMAIN"/>
    <property type="match status" value="1"/>
</dbReference>
<protein>
    <recommendedName>
        <fullName evidence="4">AAA+ ATPase domain-containing protein</fullName>
    </recommendedName>
</protein>
<feature type="compositionally biased region" description="Basic and acidic residues" evidence="3">
    <location>
        <begin position="389"/>
        <end position="401"/>
    </location>
</feature>
<keyword evidence="2" id="KW-0067">ATP-binding</keyword>
<dbReference type="InterPro" id="IPR003593">
    <property type="entry name" value="AAA+_ATPase"/>
</dbReference>
<dbReference type="GO" id="GO:0005524">
    <property type="term" value="F:ATP binding"/>
    <property type="evidence" value="ECO:0007669"/>
    <property type="project" value="UniProtKB-KW"/>
</dbReference>
<dbReference type="SMART" id="SM00382">
    <property type="entry name" value="AAA"/>
    <property type="match status" value="1"/>
</dbReference>
<dbReference type="Pfam" id="PF13191">
    <property type="entry name" value="AAA_16"/>
    <property type="match status" value="1"/>
</dbReference>
<dbReference type="SUPFAM" id="SSF52540">
    <property type="entry name" value="P-loop containing nucleoside triphosphate hydrolases"/>
    <property type="match status" value="1"/>
</dbReference>
<feature type="region of interest" description="Disordered" evidence="3">
    <location>
        <begin position="368"/>
        <end position="401"/>
    </location>
</feature>
<dbReference type="GO" id="GO:0004016">
    <property type="term" value="F:adenylate cyclase activity"/>
    <property type="evidence" value="ECO:0007669"/>
    <property type="project" value="TreeGrafter"/>
</dbReference>
<evidence type="ECO:0000256" key="2">
    <source>
        <dbReference type="ARBA" id="ARBA00022840"/>
    </source>
</evidence>
<evidence type="ECO:0000256" key="3">
    <source>
        <dbReference type="SAM" id="MobiDB-lite"/>
    </source>
</evidence>
<evidence type="ECO:0000259" key="4">
    <source>
        <dbReference type="SMART" id="SM00382"/>
    </source>
</evidence>
<keyword evidence="1" id="KW-0547">Nucleotide-binding</keyword>
<accession>S5UBP0</accession>
<organism evidence="5">
    <name type="scientific">uncultured bacterium esnapd16.1</name>
    <dbReference type="NCBI Taxonomy" id="1366596"/>
    <lineage>
        <taxon>Bacteria</taxon>
        <taxon>environmental samples</taxon>
    </lineage>
</organism>
<dbReference type="Gene3D" id="3.40.50.300">
    <property type="entry name" value="P-loop containing nucleotide triphosphate hydrolases"/>
    <property type="match status" value="1"/>
</dbReference>
<name>S5UBP0_9BACT</name>
<evidence type="ECO:0000313" key="5">
    <source>
        <dbReference type="EMBL" id="AGS49804.1"/>
    </source>
</evidence>
<reference evidence="5" key="1">
    <citation type="journal article" date="2013" name="Proc. Natl. Acad. Sci. U.S.A.">
        <title>Mapping gene clusters within arrayed metagenomic libraries to expand the structural diversity of biomedically relevant natural products.</title>
        <authorList>
            <person name="Owen J.G."/>
            <person name="Reddy B.V."/>
            <person name="Ternei M.A."/>
            <person name="Charlop-Powers Z."/>
            <person name="Calle P.Y."/>
            <person name="Kim J.H."/>
            <person name="Brady S.F."/>
        </authorList>
    </citation>
    <scope>NUCLEOTIDE SEQUENCE</scope>
</reference>
<evidence type="ECO:0000256" key="1">
    <source>
        <dbReference type="ARBA" id="ARBA00022741"/>
    </source>
</evidence>
<proteinExistence type="predicted"/>
<dbReference type="InterPro" id="IPR027417">
    <property type="entry name" value="P-loop_NTPase"/>
</dbReference>
<dbReference type="PANTHER" id="PTHR16305">
    <property type="entry name" value="TESTICULAR SOLUBLE ADENYLYL CYCLASE"/>
    <property type="match status" value="1"/>
</dbReference>
<feature type="domain" description="AAA+ ATPase" evidence="4">
    <location>
        <begin position="28"/>
        <end position="198"/>
    </location>
</feature>
<dbReference type="InterPro" id="IPR041664">
    <property type="entry name" value="AAA_16"/>
</dbReference>
<dbReference type="EMBL" id="KF264555">
    <property type="protein sequence ID" value="AGS49804.1"/>
    <property type="molecule type" value="Genomic_DNA"/>
</dbReference>
<dbReference type="AlphaFoldDB" id="S5UBP0"/>